<dbReference type="GO" id="GO:0070814">
    <property type="term" value="P:hydrogen sulfide biosynthetic process"/>
    <property type="evidence" value="ECO:0007669"/>
    <property type="project" value="UniProtKB-UniRule"/>
</dbReference>
<evidence type="ECO:0000256" key="9">
    <source>
        <dbReference type="ARBA" id="ARBA00024386"/>
    </source>
</evidence>
<dbReference type="GO" id="GO:0051539">
    <property type="term" value="F:4 iron, 4 sulfur cluster binding"/>
    <property type="evidence" value="ECO:0007669"/>
    <property type="project" value="UniProtKB-UniRule"/>
</dbReference>
<feature type="binding site" evidence="14">
    <location>
        <position position="118"/>
    </location>
    <ligand>
        <name>[4Fe-4S] cluster</name>
        <dbReference type="ChEBI" id="CHEBI:49883"/>
    </ligand>
</feature>
<dbReference type="NCBIfam" id="NF002537">
    <property type="entry name" value="PRK02090.1"/>
    <property type="match status" value="1"/>
</dbReference>
<dbReference type="PIRSF" id="PIRSF000857">
    <property type="entry name" value="PAPS_reductase"/>
    <property type="match status" value="1"/>
</dbReference>
<comment type="pathway">
    <text evidence="8 14">Sulfur metabolism; hydrogen sulfide biosynthesis; sulfite from sulfate.</text>
</comment>
<dbReference type="Proteomes" id="UP000218113">
    <property type="component" value="Unassembled WGS sequence"/>
</dbReference>
<proteinExistence type="inferred from homology"/>
<dbReference type="EMBL" id="NVSR01000096">
    <property type="protein sequence ID" value="PCI26315.1"/>
    <property type="molecule type" value="Genomic_DNA"/>
</dbReference>
<evidence type="ECO:0000256" key="14">
    <source>
        <dbReference type="HAMAP-Rule" id="MF_00063"/>
    </source>
</evidence>
<dbReference type="PANTHER" id="PTHR46482:SF9">
    <property type="entry name" value="5'-ADENYLYLSULFATE REDUCTASE 1, CHLOROPLASTIC"/>
    <property type="match status" value="1"/>
</dbReference>
<dbReference type="GO" id="GO:0046872">
    <property type="term" value="F:metal ion binding"/>
    <property type="evidence" value="ECO:0007669"/>
    <property type="project" value="UniProtKB-KW"/>
</dbReference>
<dbReference type="InterPro" id="IPR014729">
    <property type="entry name" value="Rossmann-like_a/b/a_fold"/>
</dbReference>
<evidence type="ECO:0000313" key="17">
    <source>
        <dbReference type="Proteomes" id="UP000218113"/>
    </source>
</evidence>
<keyword evidence="5 14" id="KW-0408">Iron</keyword>
<evidence type="ECO:0000259" key="15">
    <source>
        <dbReference type="Pfam" id="PF01507"/>
    </source>
</evidence>
<evidence type="ECO:0000256" key="11">
    <source>
        <dbReference type="ARBA" id="ARBA00030894"/>
    </source>
</evidence>
<feature type="domain" description="Phosphoadenosine phosphosulphate reductase" evidence="15">
    <location>
        <begin position="32"/>
        <end position="206"/>
    </location>
</feature>
<comment type="catalytic activity">
    <reaction evidence="13 14">
        <text>[thioredoxin]-disulfide + sulfite + AMP + 2 H(+) = adenosine 5'-phosphosulfate + [thioredoxin]-dithiol</text>
        <dbReference type="Rhea" id="RHEA:21976"/>
        <dbReference type="Rhea" id="RHEA-COMP:10698"/>
        <dbReference type="Rhea" id="RHEA-COMP:10700"/>
        <dbReference type="ChEBI" id="CHEBI:15378"/>
        <dbReference type="ChEBI" id="CHEBI:17359"/>
        <dbReference type="ChEBI" id="CHEBI:29950"/>
        <dbReference type="ChEBI" id="CHEBI:50058"/>
        <dbReference type="ChEBI" id="CHEBI:58243"/>
        <dbReference type="ChEBI" id="CHEBI:456215"/>
        <dbReference type="EC" id="1.8.4.10"/>
    </reaction>
</comment>
<sequence>MDKLAIYQEQLAGRSAEEILRWALQEFGREEVSLATSFGIEDQVLTYYLSQIDAKAQIFTLDTGRNFQETYEVMQTTMDTYGIHFDVYAPEAAAIAEMVSSKGPNLFYNSIEDRKHCCDVRKLRPLAQALSKVQAWITGLRGEQSITRLGTKEIEWDAMHGIYKINPLCSWSEAQTWEFAKENKIPYNKLHDQGFPSIGCQPCTRAIKEGEGVRDGRWWWEKPESKECGLHKR</sequence>
<dbReference type="GO" id="GO:0004604">
    <property type="term" value="F:phosphoadenylyl-sulfate reductase (thioredoxin) activity"/>
    <property type="evidence" value="ECO:0007669"/>
    <property type="project" value="UniProtKB-UniRule"/>
</dbReference>
<feature type="binding site" evidence="14">
    <location>
        <position position="203"/>
    </location>
    <ligand>
        <name>[4Fe-4S] cluster</name>
        <dbReference type="ChEBI" id="CHEBI:49883"/>
    </ligand>
</feature>
<comment type="similarity">
    <text evidence="1 14">Belongs to the PAPS reductase family. CysH subfamily.</text>
</comment>
<protein>
    <recommendedName>
        <fullName evidence="10 14">Adenosine 5'-phosphosulfate reductase</fullName>
        <shortName evidence="14">APS reductase</shortName>
        <ecNumber evidence="9 14">1.8.4.10</ecNumber>
    </recommendedName>
    <alternativeName>
        <fullName evidence="12 14">5'-adenylylsulfate reductase</fullName>
    </alternativeName>
    <alternativeName>
        <fullName evidence="11 14">Thioredoxin-dependent 5'-adenylylsulfate reductase</fullName>
    </alternativeName>
</protein>
<comment type="function">
    <text evidence="7 14">Catalyzes the formation of sulfite from adenosine 5'-phosphosulfate (APS) using thioredoxin as an electron donor.</text>
</comment>
<dbReference type="AlphaFoldDB" id="A0A2A4SZI1"/>
<dbReference type="GO" id="GO:0005737">
    <property type="term" value="C:cytoplasm"/>
    <property type="evidence" value="ECO:0007669"/>
    <property type="project" value="UniProtKB-SubCell"/>
</dbReference>
<keyword evidence="2 14" id="KW-0963">Cytoplasm</keyword>
<evidence type="ECO:0000256" key="12">
    <source>
        <dbReference type="ARBA" id="ARBA00032041"/>
    </source>
</evidence>
<reference evidence="17" key="1">
    <citation type="submission" date="2017-08" db="EMBL/GenBank/DDBJ databases">
        <title>A dynamic microbial community with high functional redundancy inhabits the cold, oxic subseafloor aquifer.</title>
        <authorList>
            <person name="Tully B.J."/>
            <person name="Wheat C.G."/>
            <person name="Glazer B.T."/>
            <person name="Huber J.A."/>
        </authorList>
    </citation>
    <scope>NUCLEOTIDE SEQUENCE [LARGE SCALE GENOMIC DNA]</scope>
</reference>
<keyword evidence="4 14" id="KW-0560">Oxidoreductase</keyword>
<dbReference type="HAMAP" id="MF_00063">
    <property type="entry name" value="CysH"/>
    <property type="match status" value="1"/>
</dbReference>
<dbReference type="EC" id="1.8.4.10" evidence="9 14"/>
<dbReference type="Gene3D" id="3.40.50.620">
    <property type="entry name" value="HUPs"/>
    <property type="match status" value="1"/>
</dbReference>
<dbReference type="SUPFAM" id="SSF52402">
    <property type="entry name" value="Adenine nucleotide alpha hydrolases-like"/>
    <property type="match status" value="1"/>
</dbReference>
<evidence type="ECO:0000256" key="8">
    <source>
        <dbReference type="ARBA" id="ARBA00024327"/>
    </source>
</evidence>
<dbReference type="GO" id="GO:0043866">
    <property type="term" value="F:adenylyl-sulfate reductase (thioredoxin) activity"/>
    <property type="evidence" value="ECO:0007669"/>
    <property type="project" value="UniProtKB-EC"/>
</dbReference>
<evidence type="ECO:0000256" key="3">
    <source>
        <dbReference type="ARBA" id="ARBA00022723"/>
    </source>
</evidence>
<feature type="binding site" evidence="14">
    <location>
        <position position="200"/>
    </location>
    <ligand>
        <name>[4Fe-4S] cluster</name>
        <dbReference type="ChEBI" id="CHEBI:49883"/>
    </ligand>
</feature>
<evidence type="ECO:0000256" key="1">
    <source>
        <dbReference type="ARBA" id="ARBA00009732"/>
    </source>
</evidence>
<feature type="active site" description="Nucleophile; cysteine thiosulfonate intermediate" evidence="14">
    <location>
        <position position="228"/>
    </location>
</feature>
<comment type="caution">
    <text evidence="16">The sequence shown here is derived from an EMBL/GenBank/DDBJ whole genome shotgun (WGS) entry which is preliminary data.</text>
</comment>
<dbReference type="NCBIfam" id="TIGR00434">
    <property type="entry name" value="cysH"/>
    <property type="match status" value="1"/>
</dbReference>
<evidence type="ECO:0000256" key="10">
    <source>
        <dbReference type="ARBA" id="ARBA00029514"/>
    </source>
</evidence>
<dbReference type="CDD" id="cd23945">
    <property type="entry name" value="PAPS_reductase"/>
    <property type="match status" value="1"/>
</dbReference>
<dbReference type="PANTHER" id="PTHR46482">
    <property type="entry name" value="5'-ADENYLYLSULFATE REDUCTASE 3, CHLOROPLASTIC"/>
    <property type="match status" value="1"/>
</dbReference>
<comment type="cofactor">
    <cofactor evidence="14">
        <name>[4Fe-4S] cluster</name>
        <dbReference type="ChEBI" id="CHEBI:49883"/>
    </cofactor>
    <text evidence="14">Binds 1 [4Fe-4S] cluster per subunit.</text>
</comment>
<dbReference type="NCBIfam" id="TIGR02055">
    <property type="entry name" value="APS_reductase"/>
    <property type="match status" value="1"/>
</dbReference>
<accession>A0A2A4SZI1</accession>
<evidence type="ECO:0000256" key="6">
    <source>
        <dbReference type="ARBA" id="ARBA00023014"/>
    </source>
</evidence>
<name>A0A2A4SZI1_9DELT</name>
<dbReference type="GO" id="GO:0019344">
    <property type="term" value="P:cysteine biosynthetic process"/>
    <property type="evidence" value="ECO:0007669"/>
    <property type="project" value="InterPro"/>
</dbReference>
<evidence type="ECO:0000313" key="16">
    <source>
        <dbReference type="EMBL" id="PCI26315.1"/>
    </source>
</evidence>
<dbReference type="InterPro" id="IPR002500">
    <property type="entry name" value="PAPS_reduct_dom"/>
</dbReference>
<feature type="binding site" evidence="14">
    <location>
        <position position="117"/>
    </location>
    <ligand>
        <name>[4Fe-4S] cluster</name>
        <dbReference type="ChEBI" id="CHEBI:49883"/>
    </ligand>
</feature>
<evidence type="ECO:0000256" key="7">
    <source>
        <dbReference type="ARBA" id="ARBA00024298"/>
    </source>
</evidence>
<dbReference type="Pfam" id="PF01507">
    <property type="entry name" value="PAPS_reduct"/>
    <property type="match status" value="1"/>
</dbReference>
<evidence type="ECO:0000256" key="13">
    <source>
        <dbReference type="ARBA" id="ARBA00048441"/>
    </source>
</evidence>
<dbReference type="GO" id="GO:0019379">
    <property type="term" value="P:sulfate assimilation, phosphoadenylyl sulfate reduction by phosphoadenylyl-sulfate reductase (thioredoxin)"/>
    <property type="evidence" value="ECO:0007669"/>
    <property type="project" value="UniProtKB-UniRule"/>
</dbReference>
<evidence type="ECO:0000256" key="2">
    <source>
        <dbReference type="ARBA" id="ARBA00022490"/>
    </source>
</evidence>
<gene>
    <name evidence="14" type="primary">cysH</name>
    <name evidence="16" type="ORF">COB67_10185</name>
</gene>
<comment type="subcellular location">
    <subcellularLocation>
        <location evidence="14">Cytoplasm</location>
    </subcellularLocation>
</comment>
<evidence type="ECO:0000256" key="5">
    <source>
        <dbReference type="ARBA" id="ARBA00023004"/>
    </source>
</evidence>
<keyword evidence="3 14" id="KW-0479">Metal-binding</keyword>
<organism evidence="16 17">
    <name type="scientific">SAR324 cluster bacterium</name>
    <dbReference type="NCBI Taxonomy" id="2024889"/>
    <lineage>
        <taxon>Bacteria</taxon>
        <taxon>Deltaproteobacteria</taxon>
        <taxon>SAR324 cluster</taxon>
    </lineage>
</organism>
<evidence type="ECO:0000256" key="4">
    <source>
        <dbReference type="ARBA" id="ARBA00023002"/>
    </source>
</evidence>
<keyword evidence="6 14" id="KW-0411">Iron-sulfur</keyword>
<dbReference type="InterPro" id="IPR004511">
    <property type="entry name" value="PAPS/APS_Rdtase"/>
</dbReference>
<dbReference type="InterPro" id="IPR011798">
    <property type="entry name" value="APS_reductase"/>
</dbReference>